<gene>
    <name evidence="5" type="primary">kmtR</name>
    <name evidence="5" type="ORF">CI610_00939</name>
</gene>
<dbReference type="SMART" id="SM00418">
    <property type="entry name" value="HTH_ARSR"/>
    <property type="match status" value="1"/>
</dbReference>
<dbReference type="InterPro" id="IPR036390">
    <property type="entry name" value="WH_DNA-bd_sf"/>
</dbReference>
<dbReference type="InterPro" id="IPR001845">
    <property type="entry name" value="HTH_ArsR_DNA-bd_dom"/>
</dbReference>
<dbReference type="PROSITE" id="PS50987">
    <property type="entry name" value="HTH_ARSR_2"/>
    <property type="match status" value="1"/>
</dbReference>
<dbReference type="EMBL" id="NSIT01000033">
    <property type="protein sequence ID" value="PJE80082.1"/>
    <property type="molecule type" value="Genomic_DNA"/>
</dbReference>
<dbReference type="InterPro" id="IPR036388">
    <property type="entry name" value="WH-like_DNA-bd_sf"/>
</dbReference>
<dbReference type="NCBIfam" id="NF033788">
    <property type="entry name" value="HTH_metalloreg"/>
    <property type="match status" value="1"/>
</dbReference>
<reference evidence="5" key="1">
    <citation type="journal article" date="2017" name="Appl. Environ. Microbiol.">
        <title>Molecular characterization of an Endozoicomonas-like organism causing infection in king scallop Pecten maximus L.</title>
        <authorList>
            <person name="Cano I."/>
            <person name="van Aerle R."/>
            <person name="Ross S."/>
            <person name="Verner-Jeffreys D.W."/>
            <person name="Paley R.K."/>
            <person name="Rimmer G."/>
            <person name="Ryder D."/>
            <person name="Hooper P."/>
            <person name="Stone D."/>
            <person name="Feist S.W."/>
        </authorList>
    </citation>
    <scope>NUCLEOTIDE SEQUENCE</scope>
</reference>
<dbReference type="PRINTS" id="PR00778">
    <property type="entry name" value="HTHARSR"/>
</dbReference>
<name>A0A2H9TA25_9ZZZZ</name>
<evidence type="ECO:0000259" key="4">
    <source>
        <dbReference type="PROSITE" id="PS50987"/>
    </source>
</evidence>
<feature type="domain" description="HTH arsR-type" evidence="4">
    <location>
        <begin position="14"/>
        <end position="108"/>
    </location>
</feature>
<dbReference type="Gene3D" id="1.10.10.10">
    <property type="entry name" value="Winged helix-like DNA-binding domain superfamily/Winged helix DNA-binding domain"/>
    <property type="match status" value="1"/>
</dbReference>
<dbReference type="SUPFAM" id="SSF46785">
    <property type="entry name" value="Winged helix' DNA-binding domain"/>
    <property type="match status" value="1"/>
</dbReference>
<proteinExistence type="predicted"/>
<dbReference type="GO" id="GO:0003700">
    <property type="term" value="F:DNA-binding transcription factor activity"/>
    <property type="evidence" value="ECO:0007669"/>
    <property type="project" value="InterPro"/>
</dbReference>
<sequence length="109" mass="12318">MTEQQPCCTLVPELNDQEIGHIASIFHLLGDAGRLQLVLACIDTPKSVAQLSARCGMSQPLTSHHLRQLREARVLKSERQGKQIFYTLQDFHIRHVILDLASHVKEPIQ</sequence>
<evidence type="ECO:0000313" key="5">
    <source>
        <dbReference type="EMBL" id="PJE80082.1"/>
    </source>
</evidence>
<accession>A0A2H9TA25</accession>
<keyword evidence="2" id="KW-0238">DNA-binding</keyword>
<dbReference type="Pfam" id="PF01022">
    <property type="entry name" value="HTH_5"/>
    <property type="match status" value="1"/>
</dbReference>
<dbReference type="AlphaFoldDB" id="A0A2H9TA25"/>
<organism evidence="5">
    <name type="scientific">invertebrate metagenome</name>
    <dbReference type="NCBI Taxonomy" id="1711999"/>
    <lineage>
        <taxon>unclassified sequences</taxon>
        <taxon>metagenomes</taxon>
        <taxon>organismal metagenomes</taxon>
    </lineage>
</organism>
<evidence type="ECO:0000256" key="2">
    <source>
        <dbReference type="ARBA" id="ARBA00023125"/>
    </source>
</evidence>
<evidence type="ECO:0000256" key="1">
    <source>
        <dbReference type="ARBA" id="ARBA00023015"/>
    </source>
</evidence>
<dbReference type="GO" id="GO:0003677">
    <property type="term" value="F:DNA binding"/>
    <property type="evidence" value="ECO:0007669"/>
    <property type="project" value="UniProtKB-KW"/>
</dbReference>
<evidence type="ECO:0000256" key="3">
    <source>
        <dbReference type="ARBA" id="ARBA00023163"/>
    </source>
</evidence>
<protein>
    <submittedName>
        <fullName evidence="5">HTH-type transcriptional regulator KmtR</fullName>
    </submittedName>
</protein>
<dbReference type="PANTHER" id="PTHR43132">
    <property type="entry name" value="ARSENICAL RESISTANCE OPERON REPRESSOR ARSR-RELATED"/>
    <property type="match status" value="1"/>
</dbReference>
<keyword evidence="1" id="KW-0805">Transcription regulation</keyword>
<dbReference type="InterPro" id="IPR011991">
    <property type="entry name" value="ArsR-like_HTH"/>
</dbReference>
<keyword evidence="3" id="KW-0804">Transcription</keyword>
<dbReference type="CDD" id="cd00090">
    <property type="entry name" value="HTH_ARSR"/>
    <property type="match status" value="1"/>
</dbReference>
<dbReference type="PANTHER" id="PTHR43132:SF8">
    <property type="entry name" value="HTH-TYPE TRANSCRIPTIONAL REGULATOR KMTR"/>
    <property type="match status" value="1"/>
</dbReference>
<dbReference type="InterPro" id="IPR051011">
    <property type="entry name" value="Metal_resp_trans_reg"/>
</dbReference>
<comment type="caution">
    <text evidence="5">The sequence shown here is derived from an EMBL/GenBank/DDBJ whole genome shotgun (WGS) entry which is preliminary data.</text>
</comment>